<accession>R7ZNH3</accession>
<reference evidence="1 2" key="1">
    <citation type="submission" date="2013-02" db="EMBL/GenBank/DDBJ databases">
        <title>A novel strain isolated from Lonar lake, Maharashtra, India.</title>
        <authorList>
            <person name="Singh A."/>
        </authorList>
    </citation>
    <scope>NUCLEOTIDE SEQUENCE [LARGE SCALE GENOMIC DNA]</scope>
    <source>
        <strain evidence="1 2">AK24</strain>
    </source>
</reference>
<dbReference type="Pfam" id="PF13692">
    <property type="entry name" value="Glyco_trans_1_4"/>
    <property type="match status" value="1"/>
</dbReference>
<dbReference type="AlphaFoldDB" id="R7ZNH3"/>
<dbReference type="Gene3D" id="3.40.50.2000">
    <property type="entry name" value="Glycogen Phosphorylase B"/>
    <property type="match status" value="2"/>
</dbReference>
<sequence length="424" mass="47531">MGEIGIEEGGRKVVHLQFGSSPSGNYTIRLHEAFLAYGYDSYVLSLYSEVVGDPRIVSLGAFGKNVRRLNQKIQDYLTRNKPKESGAFSLSLLGSDISNHPVVRQSDVIYVHWVLGGFLSVRNLKQLASLGKPMVMILHDMWTITGGCSYSFDCDKFLTHCGNCPVFPEDKEVDTSYKQYEEKMEFYRSFRNLFFVSPSHWLADLAKRAEITKGKPVYRIPNPIDQNLFKPFDKSVAKGILGLAAYDYVICFGANKVHSPYKGWTYLKDAVVKLKSELPNKEIVMLVFGSAASEEISEAIPFPIKFMGFIRDDYTTNLVYNASDVFLAPSLADNLPTTIIESLCCGTPVVGFETGGIPEMISHKSNGYIAAYRDADDFCKGIVYCLERKLVGKLLPEYQVDVIMDQHASLISYMEQEVYDNGQS</sequence>
<dbReference type="OrthoDB" id="9768685at2"/>
<organism evidence="1 2">
    <name type="scientific">Lunatimonas lonarensis</name>
    <dbReference type="NCBI Taxonomy" id="1232681"/>
    <lineage>
        <taxon>Bacteria</taxon>
        <taxon>Pseudomonadati</taxon>
        <taxon>Bacteroidota</taxon>
        <taxon>Cytophagia</taxon>
        <taxon>Cytophagales</taxon>
        <taxon>Cyclobacteriaceae</taxon>
    </lineage>
</organism>
<protein>
    <submittedName>
        <fullName evidence="1">Glycosyl transferase, group 1 family protein</fullName>
    </submittedName>
</protein>
<dbReference type="EMBL" id="AQHR01000104">
    <property type="protein sequence ID" value="EON75603.1"/>
    <property type="molecule type" value="Genomic_DNA"/>
</dbReference>
<gene>
    <name evidence="1" type="ORF">ADIS_4006</name>
</gene>
<dbReference type="Proteomes" id="UP000013909">
    <property type="component" value="Unassembled WGS sequence"/>
</dbReference>
<dbReference type="STRING" id="1232681.ADIS_4006"/>
<dbReference type="RefSeq" id="WP_010856133.1">
    <property type="nucleotide sequence ID" value="NZ_AQHR01000104.1"/>
</dbReference>
<evidence type="ECO:0000313" key="1">
    <source>
        <dbReference type="EMBL" id="EON75603.1"/>
    </source>
</evidence>
<proteinExistence type="predicted"/>
<dbReference type="InterPro" id="IPR050194">
    <property type="entry name" value="Glycosyltransferase_grp1"/>
</dbReference>
<dbReference type="GO" id="GO:0016757">
    <property type="term" value="F:glycosyltransferase activity"/>
    <property type="evidence" value="ECO:0007669"/>
    <property type="project" value="TreeGrafter"/>
</dbReference>
<name>R7ZNH3_9BACT</name>
<evidence type="ECO:0000313" key="2">
    <source>
        <dbReference type="Proteomes" id="UP000013909"/>
    </source>
</evidence>
<dbReference type="PATRIC" id="fig|1288963.3.peg.3998"/>
<dbReference type="SUPFAM" id="SSF53756">
    <property type="entry name" value="UDP-Glycosyltransferase/glycogen phosphorylase"/>
    <property type="match status" value="1"/>
</dbReference>
<keyword evidence="1" id="KW-0808">Transferase</keyword>
<dbReference type="PANTHER" id="PTHR45947">
    <property type="entry name" value="SULFOQUINOVOSYL TRANSFERASE SQD2"/>
    <property type="match status" value="1"/>
</dbReference>
<dbReference type="PANTHER" id="PTHR45947:SF3">
    <property type="entry name" value="SULFOQUINOVOSYL TRANSFERASE SQD2"/>
    <property type="match status" value="1"/>
</dbReference>
<comment type="caution">
    <text evidence="1">The sequence shown here is derived from an EMBL/GenBank/DDBJ whole genome shotgun (WGS) entry which is preliminary data.</text>
</comment>
<keyword evidence="2" id="KW-1185">Reference proteome</keyword>